<feature type="region of interest" description="Disordered" evidence="1">
    <location>
        <begin position="122"/>
        <end position="150"/>
    </location>
</feature>
<evidence type="ECO:0000313" key="3">
    <source>
        <dbReference type="Proteomes" id="UP001266305"/>
    </source>
</evidence>
<protein>
    <submittedName>
        <fullName evidence="2">Uncharacterized protein</fullName>
    </submittedName>
</protein>
<reference evidence="2 3" key="1">
    <citation type="submission" date="2023-05" db="EMBL/GenBank/DDBJ databases">
        <title>B98-5 Cell Line De Novo Hybrid Assembly: An Optical Mapping Approach.</title>
        <authorList>
            <person name="Kananen K."/>
            <person name="Auerbach J.A."/>
            <person name="Kautto E."/>
            <person name="Blachly J.S."/>
        </authorList>
    </citation>
    <scope>NUCLEOTIDE SEQUENCE [LARGE SCALE GENOMIC DNA]</scope>
    <source>
        <strain evidence="2">B95-8</strain>
        <tissue evidence="2">Cell line</tissue>
    </source>
</reference>
<evidence type="ECO:0000313" key="2">
    <source>
        <dbReference type="EMBL" id="KAK2110767.1"/>
    </source>
</evidence>
<accession>A0ABQ9VRB4</accession>
<comment type="caution">
    <text evidence="2">The sequence shown here is derived from an EMBL/GenBank/DDBJ whole genome shotgun (WGS) entry which is preliminary data.</text>
</comment>
<sequence>MPAGLCGRYPCPGSGHCSWELSVGRAWALEWEIPNSQEGPVVGRDQRMLNQCSEVQLLRLLWPKGSTQRTVSLVLVHPDHSPLGVEEPLPSFPDETQKPPVPLQNGSAKFLLLTEEPVPSPCLQPQEYPLSANESGIRAAQNSASHLGEL</sequence>
<dbReference type="Proteomes" id="UP001266305">
    <property type="component" value="Unassembled WGS sequence"/>
</dbReference>
<dbReference type="EMBL" id="JASSZA010000005">
    <property type="protein sequence ID" value="KAK2110767.1"/>
    <property type="molecule type" value="Genomic_DNA"/>
</dbReference>
<name>A0ABQ9VRB4_SAGOE</name>
<keyword evidence="3" id="KW-1185">Reference proteome</keyword>
<gene>
    <name evidence="2" type="ORF">P7K49_010513</name>
</gene>
<proteinExistence type="predicted"/>
<organism evidence="2 3">
    <name type="scientific">Saguinus oedipus</name>
    <name type="common">Cotton-top tamarin</name>
    <name type="synonym">Oedipomidas oedipus</name>
    <dbReference type="NCBI Taxonomy" id="9490"/>
    <lineage>
        <taxon>Eukaryota</taxon>
        <taxon>Metazoa</taxon>
        <taxon>Chordata</taxon>
        <taxon>Craniata</taxon>
        <taxon>Vertebrata</taxon>
        <taxon>Euteleostomi</taxon>
        <taxon>Mammalia</taxon>
        <taxon>Eutheria</taxon>
        <taxon>Euarchontoglires</taxon>
        <taxon>Primates</taxon>
        <taxon>Haplorrhini</taxon>
        <taxon>Platyrrhini</taxon>
        <taxon>Cebidae</taxon>
        <taxon>Callitrichinae</taxon>
        <taxon>Saguinus</taxon>
    </lineage>
</organism>
<feature type="region of interest" description="Disordered" evidence="1">
    <location>
        <begin position="80"/>
        <end position="104"/>
    </location>
</feature>
<feature type="compositionally biased region" description="Polar residues" evidence="1">
    <location>
        <begin position="140"/>
        <end position="150"/>
    </location>
</feature>
<evidence type="ECO:0000256" key="1">
    <source>
        <dbReference type="SAM" id="MobiDB-lite"/>
    </source>
</evidence>